<dbReference type="InterPro" id="IPR019794">
    <property type="entry name" value="Peroxidases_AS"/>
</dbReference>
<dbReference type="InterPro" id="IPR019793">
    <property type="entry name" value="Peroxidases_heam-ligand_BS"/>
</dbReference>
<evidence type="ECO:0000256" key="3">
    <source>
        <dbReference type="ARBA" id="ARBA00004305"/>
    </source>
</evidence>
<dbReference type="PROSITE" id="PS00436">
    <property type="entry name" value="PEROXIDASE_2"/>
    <property type="match status" value="1"/>
</dbReference>
<dbReference type="EMBL" id="JAEHOD010000044">
    <property type="protein sequence ID" value="KAG2438325.1"/>
    <property type="molecule type" value="Genomic_DNA"/>
</dbReference>
<dbReference type="Gene3D" id="1.10.520.10">
    <property type="match status" value="1"/>
</dbReference>
<comment type="caution">
    <text evidence="19">The sequence shown here is derived from an EMBL/GenBank/DDBJ whole genome shotgun (WGS) entry which is preliminary data.</text>
</comment>
<evidence type="ECO:0000256" key="15">
    <source>
        <dbReference type="ARBA" id="ARBA00039063"/>
    </source>
</evidence>
<dbReference type="InterPro" id="IPR002016">
    <property type="entry name" value="Haem_peroxidase"/>
</dbReference>
<dbReference type="PROSITE" id="PS00435">
    <property type="entry name" value="PEROXIDASE_1"/>
    <property type="match status" value="1"/>
</dbReference>
<sequence length="372" mass="39410">MASTAPRLARLGALLARQGAPATSVLSQVRAFSEKAGAGPAAAAAATAASEAKEAKSKIRGFQALLFGGLGAGFLYGYSLFTSQVPESGPLSGPPALLTSKPSTPGDYAAVRQSIAGVLDNNDYDDGSYGPVLVRLAWHASGTYAKKDGSGGSNGATMRFAPECEWAANAGLAVARKLLEPVKAAHPWISYADLWTLAGVVAIEEMGGPVVPWRPGRSDAPDGAKIVPDGRLPDAKQGAKHLRDIFGRMGFDDKDIVALSGAHTLGRCHPDRSGFSGPWTNAPTTFSNLYFQELLNNKWVPKKWDGPLQYEDAKTQSLMMLPSDMALLSDRTFKKYVNQYAKDEEAFFKDFAVAFSKLLELGVPFPAAAAKA</sequence>
<dbReference type="AlphaFoldDB" id="A0A835W3U7"/>
<proteinExistence type="inferred from homology"/>
<dbReference type="GO" id="GO:0016688">
    <property type="term" value="F:L-ascorbate peroxidase activity"/>
    <property type="evidence" value="ECO:0007669"/>
    <property type="project" value="UniProtKB-EC"/>
</dbReference>
<evidence type="ECO:0000256" key="8">
    <source>
        <dbReference type="ARBA" id="ARBA00022559"/>
    </source>
</evidence>
<evidence type="ECO:0000256" key="10">
    <source>
        <dbReference type="ARBA" id="ARBA00022723"/>
    </source>
</evidence>
<organism evidence="19 20">
    <name type="scientific">Chlamydomonas schloesseri</name>
    <dbReference type="NCBI Taxonomy" id="2026947"/>
    <lineage>
        <taxon>Eukaryota</taxon>
        <taxon>Viridiplantae</taxon>
        <taxon>Chlorophyta</taxon>
        <taxon>core chlorophytes</taxon>
        <taxon>Chlorophyceae</taxon>
        <taxon>CS clade</taxon>
        <taxon>Chlamydomonadales</taxon>
        <taxon>Chlamydomonadaceae</taxon>
        <taxon>Chlamydomonas</taxon>
    </lineage>
</organism>
<keyword evidence="14" id="KW-0496">Mitochondrion</keyword>
<feature type="domain" description="Plant heme peroxidase family profile" evidence="18">
    <location>
        <begin position="175"/>
        <end position="372"/>
    </location>
</feature>
<gene>
    <name evidence="19" type="ORF">HYH02_011022</name>
</gene>
<dbReference type="GO" id="GO:0000302">
    <property type="term" value="P:response to reactive oxygen species"/>
    <property type="evidence" value="ECO:0007669"/>
    <property type="project" value="TreeGrafter"/>
</dbReference>
<dbReference type="Pfam" id="PF00141">
    <property type="entry name" value="peroxidase"/>
    <property type="match status" value="1"/>
</dbReference>
<evidence type="ECO:0000256" key="14">
    <source>
        <dbReference type="ARBA" id="ARBA00023128"/>
    </source>
</evidence>
<keyword evidence="20" id="KW-1185">Reference proteome</keyword>
<evidence type="ECO:0000256" key="4">
    <source>
        <dbReference type="ARBA" id="ARBA00004569"/>
    </source>
</evidence>
<comment type="cofactor">
    <cofactor evidence="1">
        <name>heme b</name>
        <dbReference type="ChEBI" id="CHEBI:60344"/>
    </cofactor>
</comment>
<dbReference type="PRINTS" id="PR00459">
    <property type="entry name" value="ASPEROXIDASE"/>
</dbReference>
<dbReference type="InterPro" id="IPR002207">
    <property type="entry name" value="Peroxidase_I"/>
</dbReference>
<name>A0A835W3U7_9CHLO</name>
<dbReference type="OrthoDB" id="2859658at2759"/>
<dbReference type="FunFam" id="1.10.420.10:FF:000009">
    <property type="entry name" value="Ascorbate peroxidase"/>
    <property type="match status" value="1"/>
</dbReference>
<dbReference type="EC" id="1.11.1.11" evidence="7"/>
<evidence type="ECO:0000256" key="11">
    <source>
        <dbReference type="ARBA" id="ARBA00022946"/>
    </source>
</evidence>
<dbReference type="GO" id="GO:0034599">
    <property type="term" value="P:cellular response to oxidative stress"/>
    <property type="evidence" value="ECO:0007669"/>
    <property type="project" value="InterPro"/>
</dbReference>
<evidence type="ECO:0000256" key="2">
    <source>
        <dbReference type="ARBA" id="ARBA00003917"/>
    </source>
</evidence>
<dbReference type="CDD" id="cd00691">
    <property type="entry name" value="ascorbate_peroxidase"/>
    <property type="match status" value="1"/>
</dbReference>
<dbReference type="PANTHER" id="PTHR31356">
    <property type="entry name" value="THYLAKOID LUMENAL 29 KDA PROTEIN, CHLOROPLASTIC-RELATED"/>
    <property type="match status" value="1"/>
</dbReference>
<reference evidence="19" key="1">
    <citation type="journal article" date="2020" name="bioRxiv">
        <title>Comparative genomics of Chlamydomonas.</title>
        <authorList>
            <person name="Craig R.J."/>
            <person name="Hasan A.R."/>
            <person name="Ness R.W."/>
            <person name="Keightley P.D."/>
        </authorList>
    </citation>
    <scope>NUCLEOTIDE SEQUENCE</scope>
    <source>
        <strain evidence="19">CCAP 11/173</strain>
    </source>
</reference>
<evidence type="ECO:0000313" key="19">
    <source>
        <dbReference type="EMBL" id="KAG2438325.1"/>
    </source>
</evidence>
<evidence type="ECO:0000256" key="5">
    <source>
        <dbReference type="ARBA" id="ARBA00005997"/>
    </source>
</evidence>
<dbReference type="FunFam" id="1.10.520.10:FF:000005">
    <property type="entry name" value="Cytochrome c peroxidase"/>
    <property type="match status" value="1"/>
</dbReference>
<dbReference type="SUPFAM" id="SSF48113">
    <property type="entry name" value="Heme-dependent peroxidases"/>
    <property type="match status" value="1"/>
</dbReference>
<dbReference type="GO" id="GO:0046872">
    <property type="term" value="F:metal ion binding"/>
    <property type="evidence" value="ECO:0007669"/>
    <property type="project" value="UniProtKB-KW"/>
</dbReference>
<keyword evidence="9" id="KW-0349">Heme</keyword>
<dbReference type="Proteomes" id="UP000613740">
    <property type="component" value="Unassembled WGS sequence"/>
</dbReference>
<keyword evidence="12" id="KW-0560">Oxidoreductase</keyword>
<dbReference type="GO" id="GO:0005758">
    <property type="term" value="C:mitochondrial intermembrane space"/>
    <property type="evidence" value="ECO:0007669"/>
    <property type="project" value="UniProtKB-SubCell"/>
</dbReference>
<keyword evidence="8" id="KW-0575">Peroxidase</keyword>
<comment type="similarity">
    <text evidence="5">Belongs to the peroxidase family. Cytochrome c peroxidase subfamily.</text>
</comment>
<evidence type="ECO:0000256" key="7">
    <source>
        <dbReference type="ARBA" id="ARBA00012940"/>
    </source>
</evidence>
<dbReference type="GO" id="GO:0004130">
    <property type="term" value="F:cytochrome-c peroxidase activity"/>
    <property type="evidence" value="ECO:0007669"/>
    <property type="project" value="UniProtKB-EC"/>
</dbReference>
<dbReference type="GO" id="GO:0042744">
    <property type="term" value="P:hydrogen peroxide catabolic process"/>
    <property type="evidence" value="ECO:0007669"/>
    <property type="project" value="TreeGrafter"/>
</dbReference>
<comment type="similarity">
    <text evidence="6">Belongs to the peroxidase family. Ascorbate peroxidase subfamily.</text>
</comment>
<dbReference type="InterPro" id="IPR044831">
    <property type="entry name" value="Ccp1-like"/>
</dbReference>
<evidence type="ECO:0000256" key="13">
    <source>
        <dbReference type="ARBA" id="ARBA00023004"/>
    </source>
</evidence>
<evidence type="ECO:0000259" key="18">
    <source>
        <dbReference type="PROSITE" id="PS50873"/>
    </source>
</evidence>
<comment type="catalytic activity">
    <reaction evidence="17">
        <text>2 Fe(II)-[cytochrome c] + H2O2 + 2 H(+) = 2 Fe(III)-[cytochrome c] + 2 H2O</text>
        <dbReference type="Rhea" id="RHEA:16581"/>
        <dbReference type="Rhea" id="RHEA-COMP:10350"/>
        <dbReference type="Rhea" id="RHEA-COMP:14399"/>
        <dbReference type="ChEBI" id="CHEBI:15377"/>
        <dbReference type="ChEBI" id="CHEBI:15378"/>
        <dbReference type="ChEBI" id="CHEBI:16240"/>
        <dbReference type="ChEBI" id="CHEBI:29033"/>
        <dbReference type="ChEBI" id="CHEBI:29034"/>
        <dbReference type="EC" id="1.11.1.5"/>
    </reaction>
</comment>
<keyword evidence="13" id="KW-0408">Iron</keyword>
<evidence type="ECO:0000256" key="9">
    <source>
        <dbReference type="ARBA" id="ARBA00022617"/>
    </source>
</evidence>
<keyword evidence="10" id="KW-0479">Metal-binding</keyword>
<dbReference type="PROSITE" id="PS50873">
    <property type="entry name" value="PEROXIDASE_4"/>
    <property type="match status" value="1"/>
</dbReference>
<dbReference type="Gene3D" id="1.10.420.10">
    <property type="entry name" value="Peroxidase, domain 2"/>
    <property type="match status" value="1"/>
</dbReference>
<dbReference type="GO" id="GO:0020037">
    <property type="term" value="F:heme binding"/>
    <property type="evidence" value="ECO:0007669"/>
    <property type="project" value="InterPro"/>
</dbReference>
<evidence type="ECO:0000256" key="12">
    <source>
        <dbReference type="ARBA" id="ARBA00023002"/>
    </source>
</evidence>
<evidence type="ECO:0000256" key="17">
    <source>
        <dbReference type="ARBA" id="ARBA00049265"/>
    </source>
</evidence>
<comment type="subcellular location">
    <subcellularLocation>
        <location evidence="4">Mitochondrion intermembrane space</location>
    </subcellularLocation>
    <subcellularLocation>
        <location evidence="3">Mitochondrion matrix</location>
    </subcellularLocation>
</comment>
<protein>
    <recommendedName>
        <fullName evidence="16">Cytochrome c peroxidase, mitochondrial</fullName>
        <ecNumber evidence="7">1.11.1.11</ecNumber>
        <ecNumber evidence="15">1.11.1.5</ecNumber>
    </recommendedName>
</protein>
<evidence type="ECO:0000256" key="16">
    <source>
        <dbReference type="ARBA" id="ARBA00040313"/>
    </source>
</evidence>
<dbReference type="PANTHER" id="PTHR31356:SF58">
    <property type="entry name" value="CYTOCHROME C PEROXIDASE, MITOCHONDRIAL"/>
    <property type="match status" value="1"/>
</dbReference>
<dbReference type="GO" id="GO:0005759">
    <property type="term" value="C:mitochondrial matrix"/>
    <property type="evidence" value="ECO:0007669"/>
    <property type="project" value="UniProtKB-SubCell"/>
</dbReference>
<dbReference type="EC" id="1.11.1.5" evidence="15"/>
<comment type="function">
    <text evidence="2">Destroys radicals which are normally produced within the cells and which are toxic to biological systems.</text>
</comment>
<evidence type="ECO:0000256" key="1">
    <source>
        <dbReference type="ARBA" id="ARBA00001970"/>
    </source>
</evidence>
<dbReference type="PRINTS" id="PR00458">
    <property type="entry name" value="PEROXIDASE"/>
</dbReference>
<evidence type="ECO:0000313" key="20">
    <source>
        <dbReference type="Proteomes" id="UP000613740"/>
    </source>
</evidence>
<dbReference type="InterPro" id="IPR010255">
    <property type="entry name" value="Haem_peroxidase_sf"/>
</dbReference>
<accession>A0A835W3U7</accession>
<keyword evidence="11" id="KW-0809">Transit peptide</keyword>
<evidence type="ECO:0000256" key="6">
    <source>
        <dbReference type="ARBA" id="ARBA00006873"/>
    </source>
</evidence>